<organism evidence="3 4">
    <name type="scientific">Spodoptera litura</name>
    <name type="common">Asian cotton leafworm</name>
    <dbReference type="NCBI Taxonomy" id="69820"/>
    <lineage>
        <taxon>Eukaryota</taxon>
        <taxon>Metazoa</taxon>
        <taxon>Ecdysozoa</taxon>
        <taxon>Arthropoda</taxon>
        <taxon>Hexapoda</taxon>
        <taxon>Insecta</taxon>
        <taxon>Pterygota</taxon>
        <taxon>Neoptera</taxon>
        <taxon>Endopterygota</taxon>
        <taxon>Lepidoptera</taxon>
        <taxon>Glossata</taxon>
        <taxon>Ditrysia</taxon>
        <taxon>Noctuoidea</taxon>
        <taxon>Noctuidae</taxon>
        <taxon>Amphipyrinae</taxon>
        <taxon>Spodoptera</taxon>
    </lineage>
</organism>
<dbReference type="InterPro" id="IPR045165">
    <property type="entry name" value="Nitrobindin"/>
</dbReference>
<reference evidence="4" key="1">
    <citation type="submission" date="2025-08" db="UniProtKB">
        <authorList>
            <consortium name="RefSeq"/>
        </authorList>
    </citation>
    <scope>IDENTIFICATION</scope>
    <source>
        <strain evidence="4">Ishihara</strain>
        <tissue evidence="4">Whole body</tissue>
    </source>
</reference>
<proteinExistence type="predicted"/>
<dbReference type="InterPro" id="IPR014878">
    <property type="entry name" value="THAP4-like_heme-bd"/>
</dbReference>
<evidence type="ECO:0000313" key="3">
    <source>
        <dbReference type="Proteomes" id="UP000301870"/>
    </source>
</evidence>
<dbReference type="Proteomes" id="UP000301870">
    <property type="component" value="Unplaced"/>
</dbReference>
<dbReference type="KEGG" id="sliu:111362005"/>
<dbReference type="PANTHER" id="PTHR15854:SF4">
    <property type="entry name" value="PEROXYNITRITE ISOMERASE THAP4"/>
    <property type="match status" value="1"/>
</dbReference>
<dbReference type="GeneID" id="111362005"/>
<feature type="domain" description="THAP4-like heme-binding" evidence="2">
    <location>
        <begin position="14"/>
        <end position="166"/>
    </location>
</feature>
<dbReference type="OrthoDB" id="58529at2759"/>
<dbReference type="CDD" id="cd07828">
    <property type="entry name" value="lipocalin_heme-bd-THAP4-like"/>
    <property type="match status" value="1"/>
</dbReference>
<comment type="catalytic activity">
    <reaction evidence="1">
        <text>peroxynitrite = nitrate</text>
        <dbReference type="Rhea" id="RHEA:63116"/>
        <dbReference type="ChEBI" id="CHEBI:17632"/>
        <dbReference type="ChEBI" id="CHEBI:25941"/>
    </reaction>
    <physiologicalReaction direction="left-to-right" evidence="1">
        <dbReference type="Rhea" id="RHEA:63117"/>
    </physiologicalReaction>
</comment>
<dbReference type="InterPro" id="IPR012674">
    <property type="entry name" value="Calycin"/>
</dbReference>
<evidence type="ECO:0000256" key="1">
    <source>
        <dbReference type="ARBA" id="ARBA00036993"/>
    </source>
</evidence>
<sequence>MPKKPPKQECHECLEPIAWLIGRWVTEDGHGSYHYAPSFSFSEELEFIYSEDEPLFDFMSTAKHSNKPLSLYERGYLHMPNPKRVQLLNTHNYGYTASEIGRYKSRINEIKLKSVTLTAKPGVPRPYLLKTKRTFRLLSPDTLEYVRYLKTEITPMTQYLVAIFKKVE</sequence>
<name>A0A9J7EN87_SPOLT</name>
<keyword evidence="3" id="KW-1185">Reference proteome</keyword>
<accession>A0A9J7EN87</accession>
<gene>
    <name evidence="4" type="primary">LOC111362005</name>
</gene>
<dbReference type="AlphaFoldDB" id="A0A9J7EN87"/>
<evidence type="ECO:0000313" key="4">
    <source>
        <dbReference type="RefSeq" id="XP_022834264.1"/>
    </source>
</evidence>
<dbReference type="Gene3D" id="2.40.128.20">
    <property type="match status" value="1"/>
</dbReference>
<dbReference type="Pfam" id="PF08768">
    <property type="entry name" value="THAP4_heme-bd"/>
    <property type="match status" value="1"/>
</dbReference>
<dbReference type="RefSeq" id="XP_022834264.1">
    <property type="nucleotide sequence ID" value="XM_022978496.1"/>
</dbReference>
<evidence type="ECO:0000259" key="2">
    <source>
        <dbReference type="Pfam" id="PF08768"/>
    </source>
</evidence>
<protein>
    <submittedName>
        <fullName evidence="4">THAP domain-containing protein 4-like</fullName>
    </submittedName>
</protein>
<dbReference type="PANTHER" id="PTHR15854">
    <property type="entry name" value="THAP4 PROTEIN"/>
    <property type="match status" value="1"/>
</dbReference>
<dbReference type="SUPFAM" id="SSF50814">
    <property type="entry name" value="Lipocalins"/>
    <property type="match status" value="1"/>
</dbReference>